<keyword evidence="2" id="KW-1185">Reference proteome</keyword>
<gene>
    <name evidence="1" type="ORF">SAMN05216571_10813</name>
</gene>
<dbReference type="Proteomes" id="UP000198641">
    <property type="component" value="Unassembled WGS sequence"/>
</dbReference>
<accession>A0A1G7SWA4</accession>
<dbReference type="EMBL" id="FNCI01000008">
    <property type="protein sequence ID" value="SDG27335.1"/>
    <property type="molecule type" value="Genomic_DNA"/>
</dbReference>
<evidence type="ECO:0000313" key="1">
    <source>
        <dbReference type="EMBL" id="SDG27335.1"/>
    </source>
</evidence>
<evidence type="ECO:0000313" key="2">
    <source>
        <dbReference type="Proteomes" id="UP000198641"/>
    </source>
</evidence>
<protein>
    <submittedName>
        <fullName evidence="1">Uncharacterized protein</fullName>
    </submittedName>
</protein>
<sequence length="119" mass="13555">MKLEILSVKGRGDHTQESVRLKVIDDCDLKHYMVADTTYTGDTTISNRVRHTHWFKPGAVKQGDFVWLYTGPGKNTTRGNDSGSTTHVRYWGLNKAVWNDEGDCALLFQIATWRGKRVQ</sequence>
<name>A0A1G7SWA4_9GAMM</name>
<proteinExistence type="predicted"/>
<dbReference type="STRING" id="284577.SAMN05216571_10813"/>
<dbReference type="AlphaFoldDB" id="A0A1G7SWA4"/>
<organism evidence="1 2">
    <name type="scientific">Onishia taeanensis</name>
    <dbReference type="NCBI Taxonomy" id="284577"/>
    <lineage>
        <taxon>Bacteria</taxon>
        <taxon>Pseudomonadati</taxon>
        <taxon>Pseudomonadota</taxon>
        <taxon>Gammaproteobacteria</taxon>
        <taxon>Oceanospirillales</taxon>
        <taxon>Halomonadaceae</taxon>
        <taxon>Onishia</taxon>
    </lineage>
</organism>
<reference evidence="1 2" key="1">
    <citation type="submission" date="2016-10" db="EMBL/GenBank/DDBJ databases">
        <authorList>
            <person name="de Groot N.N."/>
        </authorList>
    </citation>
    <scope>NUCLEOTIDE SEQUENCE [LARGE SCALE GENOMIC DNA]</scope>
    <source>
        <strain evidence="1 2">BH539</strain>
    </source>
</reference>